<evidence type="ECO:0000256" key="1">
    <source>
        <dbReference type="SAM" id="MobiDB-lite"/>
    </source>
</evidence>
<accession>A0ABV4U830</accession>
<gene>
    <name evidence="2" type="ORF">ACERK3_10235</name>
</gene>
<evidence type="ECO:0000313" key="3">
    <source>
        <dbReference type="Proteomes" id="UP001575105"/>
    </source>
</evidence>
<name>A0ABV4U830_9BACT</name>
<evidence type="ECO:0000313" key="2">
    <source>
        <dbReference type="EMBL" id="MFA9478674.1"/>
    </source>
</evidence>
<organism evidence="2 3">
    <name type="scientific">Natronomicrosphaera hydrolytica</name>
    <dbReference type="NCBI Taxonomy" id="3242702"/>
    <lineage>
        <taxon>Bacteria</taxon>
        <taxon>Pseudomonadati</taxon>
        <taxon>Planctomycetota</taxon>
        <taxon>Phycisphaerae</taxon>
        <taxon>Phycisphaerales</taxon>
        <taxon>Phycisphaeraceae</taxon>
        <taxon>Natronomicrosphaera</taxon>
    </lineage>
</organism>
<proteinExistence type="predicted"/>
<keyword evidence="3" id="KW-1185">Reference proteome</keyword>
<dbReference type="Proteomes" id="UP001575105">
    <property type="component" value="Unassembled WGS sequence"/>
</dbReference>
<dbReference type="RefSeq" id="WP_425345600.1">
    <property type="nucleotide sequence ID" value="NZ_JBGUBD010000005.1"/>
</dbReference>
<feature type="region of interest" description="Disordered" evidence="1">
    <location>
        <begin position="1"/>
        <end position="23"/>
    </location>
</feature>
<evidence type="ECO:0008006" key="4">
    <source>
        <dbReference type="Google" id="ProtNLM"/>
    </source>
</evidence>
<reference evidence="2 3" key="1">
    <citation type="submission" date="2024-08" db="EMBL/GenBank/DDBJ databases">
        <title>Whole-genome sequencing of halo(alkali)philic microorganisms from hypersaline lakes.</title>
        <authorList>
            <person name="Sorokin D.Y."/>
            <person name="Merkel A.Y."/>
            <person name="Messina E."/>
            <person name="Yakimov M."/>
        </authorList>
    </citation>
    <scope>NUCLEOTIDE SEQUENCE [LARGE SCALE GENOMIC DNA]</scope>
    <source>
        <strain evidence="2 3">AB-hyl4</strain>
    </source>
</reference>
<dbReference type="EMBL" id="JBGUBD010000005">
    <property type="protein sequence ID" value="MFA9478674.1"/>
    <property type="molecule type" value="Genomic_DNA"/>
</dbReference>
<comment type="caution">
    <text evidence="2">The sequence shown here is derived from an EMBL/GenBank/DDBJ whole genome shotgun (WGS) entry which is preliminary data.</text>
</comment>
<protein>
    <recommendedName>
        <fullName evidence="4">YbbR-like protein</fullName>
    </recommendedName>
</protein>
<sequence>MGKRNPANPNPSPTLSVDIPTLGKGEHRADRGVLDKIQTAVLVTIIAVLVWLYAEGEAVQERPKQVRIQFVTPGTTDVGIAPNSPLTIGVTFQASTGQITQVEQLLSRGPIEIPVTPEQTNDNQQVIVLREALERSALGELGVNIKETSPATQTVRVEQLQTVALDVALELAQPEMVAPRPRIDPSRVSVTVPASMVGQMRGMRAIARLDDLSTFEPDEQHTTSLRVTLPDTLDPTWVRVEPGTVDVTFTLREQTDEITLTSVSINVVLSAPLARQYIVEVPEEHNVLRDVVLRGPADQIDLIRRKERPIRAYLRPTADELDRGVEMLNVELDKPGSVSVESPLPSVPVVVSRRD</sequence>